<keyword evidence="6" id="KW-1185">Reference proteome</keyword>
<dbReference type="SUPFAM" id="SSF55785">
    <property type="entry name" value="PYP-like sensor domain (PAS domain)"/>
    <property type="match status" value="5"/>
</dbReference>
<dbReference type="InterPro" id="IPR001633">
    <property type="entry name" value="EAL_dom"/>
</dbReference>
<dbReference type="RefSeq" id="WP_338434943.1">
    <property type="nucleotide sequence ID" value="NZ_JAUYVH010000001.1"/>
</dbReference>
<dbReference type="EMBL" id="JAUYVH010000001">
    <property type="protein sequence ID" value="MDQ9169119.1"/>
    <property type="molecule type" value="Genomic_DNA"/>
</dbReference>
<protein>
    <submittedName>
        <fullName evidence="5">EAL domain-containing protein</fullName>
    </submittedName>
</protein>
<dbReference type="InterPro" id="IPR013656">
    <property type="entry name" value="PAS_4"/>
</dbReference>
<evidence type="ECO:0000259" key="1">
    <source>
        <dbReference type="PROSITE" id="PS50112"/>
    </source>
</evidence>
<dbReference type="SMART" id="SM00086">
    <property type="entry name" value="PAC"/>
    <property type="match status" value="5"/>
</dbReference>
<feature type="domain" description="GGDEF" evidence="4">
    <location>
        <begin position="679"/>
        <end position="812"/>
    </location>
</feature>
<dbReference type="InterPro" id="IPR043128">
    <property type="entry name" value="Rev_trsase/Diguanyl_cyclase"/>
</dbReference>
<dbReference type="CDD" id="cd01948">
    <property type="entry name" value="EAL"/>
    <property type="match status" value="1"/>
</dbReference>
<dbReference type="Gene3D" id="3.30.450.20">
    <property type="entry name" value="PAS domain"/>
    <property type="match status" value="5"/>
</dbReference>
<dbReference type="InterPro" id="IPR000700">
    <property type="entry name" value="PAS-assoc_C"/>
</dbReference>
<feature type="domain" description="PAS" evidence="1">
    <location>
        <begin position="392"/>
        <end position="463"/>
    </location>
</feature>
<feature type="domain" description="PAC" evidence="2">
    <location>
        <begin position="594"/>
        <end position="647"/>
    </location>
</feature>
<dbReference type="PROSITE" id="PS50883">
    <property type="entry name" value="EAL"/>
    <property type="match status" value="1"/>
</dbReference>
<proteinExistence type="predicted"/>
<dbReference type="PANTHER" id="PTHR44757:SF2">
    <property type="entry name" value="BIOFILM ARCHITECTURE MAINTENANCE PROTEIN MBAA"/>
    <property type="match status" value="1"/>
</dbReference>
<dbReference type="SMART" id="SM00052">
    <property type="entry name" value="EAL"/>
    <property type="match status" value="1"/>
</dbReference>
<evidence type="ECO:0000259" key="3">
    <source>
        <dbReference type="PROSITE" id="PS50883"/>
    </source>
</evidence>
<dbReference type="SUPFAM" id="SSF141868">
    <property type="entry name" value="EAL domain-like"/>
    <property type="match status" value="1"/>
</dbReference>
<gene>
    <name evidence="5" type="ORF">Q8A64_01710</name>
</gene>
<feature type="domain" description="PAS" evidence="1">
    <location>
        <begin position="134"/>
        <end position="191"/>
    </location>
</feature>
<reference evidence="5 6" key="1">
    <citation type="submission" date="2023-08" db="EMBL/GenBank/DDBJ databases">
        <title>Oxalobacteraceae gen .nov., isolated from river sludge outside the plant.</title>
        <authorList>
            <person name="Zhao S.Y."/>
        </authorList>
    </citation>
    <scope>NUCLEOTIDE SEQUENCE [LARGE SCALE GENOMIC DNA]</scope>
    <source>
        <strain evidence="5 6">R-40</strain>
    </source>
</reference>
<feature type="domain" description="PAS" evidence="1">
    <location>
        <begin position="518"/>
        <end position="590"/>
    </location>
</feature>
<dbReference type="PROSITE" id="PS50887">
    <property type="entry name" value="GGDEF"/>
    <property type="match status" value="1"/>
</dbReference>
<dbReference type="PROSITE" id="PS50113">
    <property type="entry name" value="PAC"/>
    <property type="match status" value="3"/>
</dbReference>
<evidence type="ECO:0000259" key="4">
    <source>
        <dbReference type="PROSITE" id="PS50887"/>
    </source>
</evidence>
<dbReference type="Pfam" id="PF08447">
    <property type="entry name" value="PAS_3"/>
    <property type="match status" value="3"/>
</dbReference>
<dbReference type="SMART" id="SM00267">
    <property type="entry name" value="GGDEF"/>
    <property type="match status" value="1"/>
</dbReference>
<dbReference type="InterPro" id="IPR052155">
    <property type="entry name" value="Biofilm_reg_signaling"/>
</dbReference>
<dbReference type="InterPro" id="IPR013655">
    <property type="entry name" value="PAS_fold_3"/>
</dbReference>
<dbReference type="Proteomes" id="UP001225596">
    <property type="component" value="Unassembled WGS sequence"/>
</dbReference>
<dbReference type="Gene3D" id="3.20.20.450">
    <property type="entry name" value="EAL domain"/>
    <property type="match status" value="1"/>
</dbReference>
<dbReference type="Gene3D" id="2.10.70.100">
    <property type="match status" value="1"/>
</dbReference>
<dbReference type="SMART" id="SM00091">
    <property type="entry name" value="PAS"/>
    <property type="match status" value="5"/>
</dbReference>
<dbReference type="InterPro" id="IPR035919">
    <property type="entry name" value="EAL_sf"/>
</dbReference>
<dbReference type="PROSITE" id="PS50112">
    <property type="entry name" value="PAS"/>
    <property type="match status" value="4"/>
</dbReference>
<feature type="domain" description="PAC" evidence="2">
    <location>
        <begin position="81"/>
        <end position="133"/>
    </location>
</feature>
<dbReference type="SUPFAM" id="SSF55073">
    <property type="entry name" value="Nucleotide cyclase"/>
    <property type="match status" value="1"/>
</dbReference>
<dbReference type="Pfam" id="PF00990">
    <property type="entry name" value="GGDEF"/>
    <property type="match status" value="1"/>
</dbReference>
<organism evidence="5 6">
    <name type="scientific">Keguizhuia sedimenti</name>
    <dbReference type="NCBI Taxonomy" id="3064264"/>
    <lineage>
        <taxon>Bacteria</taxon>
        <taxon>Pseudomonadati</taxon>
        <taxon>Pseudomonadota</taxon>
        <taxon>Betaproteobacteria</taxon>
        <taxon>Burkholderiales</taxon>
        <taxon>Oxalobacteraceae</taxon>
        <taxon>Keguizhuia</taxon>
    </lineage>
</organism>
<dbReference type="PANTHER" id="PTHR44757">
    <property type="entry name" value="DIGUANYLATE CYCLASE DGCP"/>
    <property type="match status" value="1"/>
</dbReference>
<dbReference type="Pfam" id="PF13426">
    <property type="entry name" value="PAS_9"/>
    <property type="match status" value="1"/>
</dbReference>
<dbReference type="InterPro" id="IPR000160">
    <property type="entry name" value="GGDEF_dom"/>
</dbReference>
<dbReference type="Pfam" id="PF00563">
    <property type="entry name" value="EAL"/>
    <property type="match status" value="1"/>
</dbReference>
<dbReference type="InterPro" id="IPR035965">
    <property type="entry name" value="PAS-like_dom_sf"/>
</dbReference>
<dbReference type="CDD" id="cd01949">
    <property type="entry name" value="GGDEF"/>
    <property type="match status" value="1"/>
</dbReference>
<dbReference type="NCBIfam" id="TIGR00254">
    <property type="entry name" value="GGDEF"/>
    <property type="match status" value="1"/>
</dbReference>
<dbReference type="NCBIfam" id="TIGR00229">
    <property type="entry name" value="sensory_box"/>
    <property type="match status" value="4"/>
</dbReference>
<dbReference type="InterPro" id="IPR001610">
    <property type="entry name" value="PAC"/>
</dbReference>
<dbReference type="CDD" id="cd00130">
    <property type="entry name" value="PAS"/>
    <property type="match status" value="5"/>
</dbReference>
<dbReference type="Pfam" id="PF08448">
    <property type="entry name" value="PAS_4"/>
    <property type="match status" value="1"/>
</dbReference>
<feature type="domain" description="EAL" evidence="3">
    <location>
        <begin position="821"/>
        <end position="1075"/>
    </location>
</feature>
<evidence type="ECO:0000313" key="5">
    <source>
        <dbReference type="EMBL" id="MDQ9169119.1"/>
    </source>
</evidence>
<feature type="domain" description="PAC" evidence="2">
    <location>
        <begin position="340"/>
        <end position="392"/>
    </location>
</feature>
<dbReference type="InterPro" id="IPR029787">
    <property type="entry name" value="Nucleotide_cyclase"/>
</dbReference>
<comment type="caution">
    <text evidence="5">The sequence shown here is derived from an EMBL/GenBank/DDBJ whole genome shotgun (WGS) entry which is preliminary data.</text>
</comment>
<accession>A0ABU1BJX0</accession>
<evidence type="ECO:0000259" key="2">
    <source>
        <dbReference type="PROSITE" id="PS50113"/>
    </source>
</evidence>
<evidence type="ECO:0000313" key="6">
    <source>
        <dbReference type="Proteomes" id="UP001225596"/>
    </source>
</evidence>
<dbReference type="Gene3D" id="3.30.70.270">
    <property type="match status" value="1"/>
</dbReference>
<feature type="domain" description="PAS" evidence="1">
    <location>
        <begin position="24"/>
        <end position="78"/>
    </location>
</feature>
<dbReference type="InterPro" id="IPR000014">
    <property type="entry name" value="PAS"/>
</dbReference>
<name>A0ABU1BJX0_9BURK</name>
<sequence>MNQKFSEDLLPKNLQELVYRCKPDARWAMEYVSTGIATLTTYAPEGSLAQRRINFSDMIHPDDIPLRERCMQEAIQTGHAFHMTYRLHDRCGSWKWVCERGRPIVDGEGRIIALEGCMADITAQMGATEALSQNKERLALILDSTKEGICDVDLDNVCTFMNRAGAVMLGYRPDELVGRHVRDIMDCYSPDGAYYPGSECPINDASRVATSVWVDDEVFQRRDGTSFPVSYSVAPKVIDGNPYGAVIVFRDMTERMLTEEARRATELTCRLATEAANVGTWEADYATGVVAISPITAKILGLPPDQKTLLRHEWQNTIHPDDLPLLLQVEEKAMRTGEPSSLEYRQYHADGHMMWISMRGIVKKNAQGLPVKAIGASIDITQQKSIENALKSEKERFQLLTEFSPDAILIDQDSVFVYANPAAARLFGTEDVTAVTGRQVADFLPQESLDIVCGHRQKIAQTEQKSTLLELRMRRLDGALLNIQAVCGKITWEGKPAVQVMLRDVTLFKKTQEKLRRANERLQLAIEGTGQGIWDWDVATNRFTFSGGLNHILGRTADDTANTDSEWRNAVHPDDMQRVIAAFHATLQGKTPVYECEYRLRAKDGNWKWVQARGLVVEHTADGKPLTVTGTLTDITASKESAVLAWRHAHLDPLTELPNRRFFRERLEKELLRAQRGHYQLALLFIDLDGFKQVNDLYGHEAGDFLLLESAHRLTRCVRQTDIVSRLGGDEFTVILTQLDHLEHVQFVCQKILTALSAPFLLHAGVARVSASIGVSLYPFDASMPDEMLRKADQAMYAAKQTGRNQFHYFTKELDDRAHFQLLVTNELRGALEDNQLAVHYQPVVNLNNGRITKAEALLRWQHPTLGAVKPAEFIPLAEGAGLIKQIGNWVFRQAAMCAKHCNEVTDGSFQIGVNKSPLQFITQEEDFDWTGFLSELGLAGNSIAVEITEGVLLHTSAKVEERLLEYRDAGIQVALDDFGTGYSSLSYLQKFDIDYLKIDQSFVRDITTNAHSRAISESIIAMAHRLGLQVIAEGVETEAQLACLASAGCDYGQGYLFAPPIPEDELLKLIASTSHGNARTMH</sequence>